<evidence type="ECO:0000256" key="14">
    <source>
        <dbReference type="HAMAP-Rule" id="MF_00454"/>
    </source>
</evidence>
<comment type="catalytic activity">
    <reaction evidence="12">
        <text>fluoride(in) = fluoride(out)</text>
        <dbReference type="Rhea" id="RHEA:76159"/>
        <dbReference type="ChEBI" id="CHEBI:17051"/>
    </reaction>
    <physiologicalReaction direction="left-to-right" evidence="12">
        <dbReference type="Rhea" id="RHEA:76160"/>
    </physiologicalReaction>
</comment>
<feature type="transmembrane region" description="Helical" evidence="14">
    <location>
        <begin position="33"/>
        <end position="57"/>
    </location>
</feature>
<evidence type="ECO:0000313" key="15">
    <source>
        <dbReference type="EMBL" id="STY45471.1"/>
    </source>
</evidence>
<keyword evidence="9 14" id="KW-0472">Membrane</keyword>
<keyword evidence="8 14" id="KW-0406">Ion transport</keyword>
<dbReference type="Proteomes" id="UP000254879">
    <property type="component" value="Unassembled WGS sequence"/>
</dbReference>
<dbReference type="NCBIfam" id="TIGR00494">
    <property type="entry name" value="crcB"/>
    <property type="match status" value="1"/>
</dbReference>
<evidence type="ECO:0000256" key="7">
    <source>
        <dbReference type="ARBA" id="ARBA00023053"/>
    </source>
</evidence>
<evidence type="ECO:0000256" key="2">
    <source>
        <dbReference type="ARBA" id="ARBA00022448"/>
    </source>
</evidence>
<comment type="caution">
    <text evidence="14">Lacks conserved residue(s) required for the propagation of feature annotation.</text>
</comment>
<dbReference type="EMBL" id="UGPG01000001">
    <property type="protein sequence ID" value="STY45471.1"/>
    <property type="molecule type" value="Genomic_DNA"/>
</dbReference>
<evidence type="ECO:0000256" key="8">
    <source>
        <dbReference type="ARBA" id="ARBA00023065"/>
    </source>
</evidence>
<name>A0A378MGR8_LISGR</name>
<accession>A0A378MGR8</accession>
<protein>
    <recommendedName>
        <fullName evidence="14">Fluoride-specific ion channel FluC</fullName>
    </recommendedName>
</protein>
<dbReference type="HAMAP" id="MF_00454">
    <property type="entry name" value="FluC"/>
    <property type="match status" value="1"/>
</dbReference>
<dbReference type="AlphaFoldDB" id="A0A378MGR8"/>
<keyword evidence="7" id="KW-0915">Sodium</keyword>
<keyword evidence="5" id="KW-0479">Metal-binding</keyword>
<dbReference type="GO" id="GO:0062054">
    <property type="term" value="F:fluoride channel activity"/>
    <property type="evidence" value="ECO:0007669"/>
    <property type="project" value="UniProtKB-UniRule"/>
</dbReference>
<reference evidence="15 16" key="1">
    <citation type="submission" date="2018-06" db="EMBL/GenBank/DDBJ databases">
        <authorList>
            <consortium name="Pathogen Informatics"/>
            <person name="Doyle S."/>
        </authorList>
    </citation>
    <scope>NUCLEOTIDE SEQUENCE [LARGE SCALE GENOMIC DNA]</scope>
    <source>
        <strain evidence="16">NCTC 10815</strain>
    </source>
</reference>
<organism evidence="15 16">
    <name type="scientific">Listeria grayi</name>
    <name type="common">Listeria murrayi</name>
    <dbReference type="NCBI Taxonomy" id="1641"/>
    <lineage>
        <taxon>Bacteria</taxon>
        <taxon>Bacillati</taxon>
        <taxon>Bacillota</taxon>
        <taxon>Bacilli</taxon>
        <taxon>Bacillales</taxon>
        <taxon>Listeriaceae</taxon>
        <taxon>Listeria</taxon>
    </lineage>
</organism>
<sequence length="118" mass="12791">MWINFLVVAAGSSIGAVGRYVLSLLVKANWRFAFPLGTFLINMIGATLLGYLTAIAVPAHWRLFIGTGIIAGFTTFSTFQVDLVELFRNRKIGNMVSYALLTYGGGLAAVLFGLWLGK</sequence>
<keyword evidence="6 14" id="KW-1133">Transmembrane helix</keyword>
<evidence type="ECO:0000256" key="10">
    <source>
        <dbReference type="ARBA" id="ARBA00023303"/>
    </source>
</evidence>
<keyword evidence="2 14" id="KW-0813">Transport</keyword>
<dbReference type="RefSeq" id="WP_003758153.1">
    <property type="nucleotide sequence ID" value="NZ_CABKNG010000002.1"/>
</dbReference>
<feature type="transmembrane region" description="Helical" evidence="14">
    <location>
        <begin position="96"/>
        <end position="116"/>
    </location>
</feature>
<dbReference type="GO" id="GO:0046872">
    <property type="term" value="F:metal ion binding"/>
    <property type="evidence" value="ECO:0007669"/>
    <property type="project" value="UniProtKB-KW"/>
</dbReference>
<feature type="transmembrane region" description="Helical" evidence="14">
    <location>
        <begin position="63"/>
        <end position="84"/>
    </location>
</feature>
<dbReference type="GO" id="GO:0005886">
    <property type="term" value="C:plasma membrane"/>
    <property type="evidence" value="ECO:0007669"/>
    <property type="project" value="UniProtKB-SubCell"/>
</dbReference>
<proteinExistence type="inferred from homology"/>
<evidence type="ECO:0000256" key="6">
    <source>
        <dbReference type="ARBA" id="ARBA00022989"/>
    </source>
</evidence>
<keyword evidence="4 14" id="KW-0812">Transmembrane</keyword>
<comment type="similarity">
    <text evidence="11 14">Belongs to the fluoride channel Fluc/FEX (TC 1.A.43) family.</text>
</comment>
<dbReference type="OrthoDB" id="9815830at2"/>
<dbReference type="GO" id="GO:0140114">
    <property type="term" value="P:cellular detoxification of fluoride"/>
    <property type="evidence" value="ECO:0007669"/>
    <property type="project" value="UniProtKB-UniRule"/>
</dbReference>
<dbReference type="PANTHER" id="PTHR28259:SF16">
    <property type="entry name" value="FLUORIDE-SPECIFIC ION CHANNEL FLUC 2"/>
    <property type="match status" value="1"/>
</dbReference>
<dbReference type="InterPro" id="IPR003691">
    <property type="entry name" value="FluC"/>
</dbReference>
<gene>
    <name evidence="15" type="primary">crcB_2</name>
    <name evidence="14" type="synonym">crcB</name>
    <name evidence="14" type="synonym">fluC</name>
    <name evidence="15" type="ORF">NCTC10815_02851</name>
</gene>
<keyword evidence="3 14" id="KW-1003">Cell membrane</keyword>
<comment type="subcellular location">
    <subcellularLocation>
        <location evidence="1 14">Cell membrane</location>
        <topology evidence="1 14">Multi-pass membrane protein</topology>
    </subcellularLocation>
</comment>
<evidence type="ECO:0000256" key="9">
    <source>
        <dbReference type="ARBA" id="ARBA00023136"/>
    </source>
</evidence>
<evidence type="ECO:0000256" key="12">
    <source>
        <dbReference type="ARBA" id="ARBA00035585"/>
    </source>
</evidence>
<evidence type="ECO:0000256" key="4">
    <source>
        <dbReference type="ARBA" id="ARBA00022692"/>
    </source>
</evidence>
<evidence type="ECO:0000256" key="11">
    <source>
        <dbReference type="ARBA" id="ARBA00035120"/>
    </source>
</evidence>
<dbReference type="PANTHER" id="PTHR28259">
    <property type="entry name" value="FLUORIDE EXPORT PROTEIN 1-RELATED"/>
    <property type="match status" value="1"/>
</dbReference>
<feature type="transmembrane region" description="Helical" evidence="14">
    <location>
        <begin position="6"/>
        <end position="26"/>
    </location>
</feature>
<evidence type="ECO:0000256" key="3">
    <source>
        <dbReference type="ARBA" id="ARBA00022475"/>
    </source>
</evidence>
<evidence type="ECO:0000256" key="5">
    <source>
        <dbReference type="ARBA" id="ARBA00022723"/>
    </source>
</evidence>
<evidence type="ECO:0000256" key="1">
    <source>
        <dbReference type="ARBA" id="ARBA00004651"/>
    </source>
</evidence>
<keyword evidence="10 14" id="KW-0407">Ion channel</keyword>
<evidence type="ECO:0000313" key="16">
    <source>
        <dbReference type="Proteomes" id="UP000254879"/>
    </source>
</evidence>
<comment type="function">
    <text evidence="13 14">Fluoride-specific ion channel. Important for reducing fluoride concentration in the cell, thus reducing its toxicity.</text>
</comment>
<evidence type="ECO:0000256" key="13">
    <source>
        <dbReference type="ARBA" id="ARBA00049940"/>
    </source>
</evidence>
<dbReference type="Pfam" id="PF02537">
    <property type="entry name" value="CRCB"/>
    <property type="match status" value="1"/>
</dbReference>